<dbReference type="InterPro" id="IPR019814">
    <property type="entry name" value="Translation_initiation_fac_3_N"/>
</dbReference>
<dbReference type="NCBIfam" id="TIGR00168">
    <property type="entry name" value="infC"/>
    <property type="match status" value="1"/>
</dbReference>
<dbReference type="GO" id="GO:0043022">
    <property type="term" value="F:ribosome binding"/>
    <property type="evidence" value="ECO:0007669"/>
    <property type="project" value="UniProtKB-ARBA"/>
</dbReference>
<feature type="domain" description="Translation initiation factor 3 C-terminal" evidence="7">
    <location>
        <begin position="102"/>
        <end position="187"/>
    </location>
</feature>
<evidence type="ECO:0000256" key="6">
    <source>
        <dbReference type="RuleBase" id="RU000646"/>
    </source>
</evidence>
<dbReference type="InterPro" id="IPR019813">
    <property type="entry name" value="Translation_initiation_fac3_CS"/>
</dbReference>
<dbReference type="PANTHER" id="PTHR10938:SF0">
    <property type="entry name" value="TRANSLATION INITIATION FACTOR IF-3, MITOCHONDRIAL"/>
    <property type="match status" value="1"/>
</dbReference>
<dbReference type="SUPFAM" id="SSF55200">
    <property type="entry name" value="Translation initiation factor IF3, C-terminal domain"/>
    <property type="match status" value="1"/>
</dbReference>
<dbReference type="KEGG" id="aaut:ACETAC_03110"/>
<comment type="function">
    <text evidence="4 6">IF-3 binds to the 30S ribosomal subunit and shifts the equilibrium between 70S ribosomes and their 50S and 30S subunits in favor of the free subunits, thus enhancing the availability of 30S subunits on which protein synthesis initiation begins.</text>
</comment>
<keyword evidence="4" id="KW-0963">Cytoplasm</keyword>
<organism evidence="9 10">
    <name type="scientific">Aceticella autotrophica</name>
    <dbReference type="NCBI Taxonomy" id="2755338"/>
    <lineage>
        <taxon>Bacteria</taxon>
        <taxon>Bacillati</taxon>
        <taxon>Bacillota</taxon>
        <taxon>Clostridia</taxon>
        <taxon>Thermoanaerobacterales</taxon>
        <taxon>Thermoanaerobacteraceae</taxon>
        <taxon>Aceticella</taxon>
    </lineage>
</organism>
<dbReference type="Proteomes" id="UP000671913">
    <property type="component" value="Chromosome"/>
</dbReference>
<comment type="subcellular location">
    <subcellularLocation>
        <location evidence="4 6">Cytoplasm</location>
    </subcellularLocation>
</comment>
<reference evidence="9" key="1">
    <citation type="submission" date="2020-08" db="EMBL/GenBank/DDBJ databases">
        <title>Genomic insights into the carbon and energy metabolism of the first obligate autotrophic acetogenic bacterium Aceticella autotrophica gen. nov., sp. nov.</title>
        <authorList>
            <person name="Toshchakov S.V."/>
            <person name="Elcheninov A.G."/>
            <person name="Kublanov I.V."/>
            <person name="Frolov E.N."/>
            <person name="Lebedinsky A.V."/>
        </authorList>
    </citation>
    <scope>NUCLEOTIDE SEQUENCE</scope>
    <source>
        <strain evidence="9">3443-3Ac</strain>
    </source>
</reference>
<feature type="domain" description="Translation initiation factor 3 N-terminal" evidence="8">
    <location>
        <begin position="26"/>
        <end position="94"/>
    </location>
</feature>
<dbReference type="InterPro" id="IPR036787">
    <property type="entry name" value="T_IF-3_N_sf"/>
</dbReference>
<dbReference type="Pfam" id="PF00707">
    <property type="entry name" value="IF3_C"/>
    <property type="match status" value="1"/>
</dbReference>
<dbReference type="AlphaFoldDB" id="A0A975AWQ8"/>
<dbReference type="Gene3D" id="3.30.110.10">
    <property type="entry name" value="Translation initiation factor 3 (IF-3), C-terminal domain"/>
    <property type="match status" value="1"/>
</dbReference>
<dbReference type="EMBL" id="CP060096">
    <property type="protein sequence ID" value="QSZ27889.1"/>
    <property type="molecule type" value="Genomic_DNA"/>
</dbReference>
<comment type="similarity">
    <text evidence="1 4 6">Belongs to the IF-3 family.</text>
</comment>
<dbReference type="FunFam" id="3.10.20.80:FF:000001">
    <property type="entry name" value="Translation initiation factor IF-3"/>
    <property type="match status" value="1"/>
</dbReference>
<dbReference type="InterPro" id="IPR036788">
    <property type="entry name" value="T_IF-3_C_sf"/>
</dbReference>
<evidence type="ECO:0000256" key="1">
    <source>
        <dbReference type="ARBA" id="ARBA00005439"/>
    </source>
</evidence>
<dbReference type="Gene3D" id="3.10.20.80">
    <property type="entry name" value="Translation initiation factor 3 (IF-3), N-terminal domain"/>
    <property type="match status" value="1"/>
</dbReference>
<sequence>MRRGYTRFYFAKNFRRCVFINKELQVNEEIRDREVRLIDEDGNQLGILSAKEAYKLALERHTDLVKIAPQANPPVCKLMDFGKFRYEQSKKEKESKKKQRVINIKEIRMTPAIEDHDFGVKLKSAIKFLKDGDKVKVTIRFRGREASHTKIAEELLNRFATEISEYGVVEKMPGMEGRSMMMILTPKNV</sequence>
<dbReference type="PROSITE" id="PS00938">
    <property type="entry name" value="IF3"/>
    <property type="match status" value="1"/>
</dbReference>
<dbReference type="FunFam" id="3.30.110.10:FF:000001">
    <property type="entry name" value="Translation initiation factor IF-3"/>
    <property type="match status" value="1"/>
</dbReference>
<dbReference type="GO" id="GO:0003743">
    <property type="term" value="F:translation initiation factor activity"/>
    <property type="evidence" value="ECO:0007669"/>
    <property type="project" value="UniProtKB-UniRule"/>
</dbReference>
<dbReference type="InterPro" id="IPR019815">
    <property type="entry name" value="Translation_initiation_fac_3_C"/>
</dbReference>
<protein>
    <recommendedName>
        <fullName evidence="4 5">Translation initiation factor IF-3</fullName>
    </recommendedName>
</protein>
<accession>A0A975AWQ8</accession>
<gene>
    <name evidence="4" type="primary">infC</name>
    <name evidence="9" type="ORF">ACETAC_03110</name>
</gene>
<keyword evidence="2 4" id="KW-0396">Initiation factor</keyword>
<dbReference type="PANTHER" id="PTHR10938">
    <property type="entry name" value="TRANSLATION INITIATION FACTOR IF-3"/>
    <property type="match status" value="1"/>
</dbReference>
<evidence type="ECO:0000256" key="4">
    <source>
        <dbReference type="HAMAP-Rule" id="MF_00080"/>
    </source>
</evidence>
<evidence type="ECO:0000259" key="8">
    <source>
        <dbReference type="Pfam" id="PF05198"/>
    </source>
</evidence>
<dbReference type="SUPFAM" id="SSF54364">
    <property type="entry name" value="Translation initiation factor IF3, N-terminal domain"/>
    <property type="match status" value="1"/>
</dbReference>
<evidence type="ECO:0000256" key="5">
    <source>
        <dbReference type="NCBIfam" id="TIGR00168"/>
    </source>
</evidence>
<comment type="subunit">
    <text evidence="4 6">Monomer.</text>
</comment>
<keyword evidence="10" id="KW-1185">Reference proteome</keyword>
<dbReference type="GO" id="GO:0016020">
    <property type="term" value="C:membrane"/>
    <property type="evidence" value="ECO:0007669"/>
    <property type="project" value="TreeGrafter"/>
</dbReference>
<evidence type="ECO:0000259" key="7">
    <source>
        <dbReference type="Pfam" id="PF00707"/>
    </source>
</evidence>
<dbReference type="GO" id="GO:0032790">
    <property type="term" value="P:ribosome disassembly"/>
    <property type="evidence" value="ECO:0007669"/>
    <property type="project" value="TreeGrafter"/>
</dbReference>
<dbReference type="HAMAP" id="MF_00080">
    <property type="entry name" value="IF_3"/>
    <property type="match status" value="1"/>
</dbReference>
<evidence type="ECO:0000313" key="10">
    <source>
        <dbReference type="Proteomes" id="UP000671913"/>
    </source>
</evidence>
<name>A0A975AWQ8_9THEO</name>
<keyword evidence="3 4" id="KW-0648">Protein biosynthesis</keyword>
<evidence type="ECO:0000313" key="9">
    <source>
        <dbReference type="EMBL" id="QSZ27889.1"/>
    </source>
</evidence>
<dbReference type="GO" id="GO:0005829">
    <property type="term" value="C:cytosol"/>
    <property type="evidence" value="ECO:0007669"/>
    <property type="project" value="TreeGrafter"/>
</dbReference>
<evidence type="ECO:0000256" key="3">
    <source>
        <dbReference type="ARBA" id="ARBA00022917"/>
    </source>
</evidence>
<dbReference type="Pfam" id="PF05198">
    <property type="entry name" value="IF3_N"/>
    <property type="match status" value="1"/>
</dbReference>
<evidence type="ECO:0000256" key="2">
    <source>
        <dbReference type="ARBA" id="ARBA00022540"/>
    </source>
</evidence>
<proteinExistence type="inferred from homology"/>
<dbReference type="InterPro" id="IPR001288">
    <property type="entry name" value="Translation_initiation_fac_3"/>
</dbReference>